<evidence type="ECO:0000313" key="1">
    <source>
        <dbReference type="EMBL" id="KAK4880398.1"/>
    </source>
</evidence>
<dbReference type="EMBL" id="JARPUR010000003">
    <property type="protein sequence ID" value="KAK4880398.1"/>
    <property type="molecule type" value="Genomic_DNA"/>
</dbReference>
<keyword evidence="2" id="KW-1185">Reference proteome</keyword>
<dbReference type="Proteomes" id="UP001353858">
    <property type="component" value="Unassembled WGS sequence"/>
</dbReference>
<name>A0AAN7QJ29_9COLE</name>
<sequence length="101" mass="11393">MATGTQQLINIKPFDGLGYSNWEFRIKLLEEANVLKVILKNPPRGTTERSAFKQQDVKSISIIVQWLSDNTLEMVKTKTTAKNVMNVLGTTYKKKGISVHV</sequence>
<protein>
    <recommendedName>
        <fullName evidence="3">Copia protein</fullName>
    </recommendedName>
</protein>
<organism evidence="1 2">
    <name type="scientific">Aquatica leii</name>
    <dbReference type="NCBI Taxonomy" id="1421715"/>
    <lineage>
        <taxon>Eukaryota</taxon>
        <taxon>Metazoa</taxon>
        <taxon>Ecdysozoa</taxon>
        <taxon>Arthropoda</taxon>
        <taxon>Hexapoda</taxon>
        <taxon>Insecta</taxon>
        <taxon>Pterygota</taxon>
        <taxon>Neoptera</taxon>
        <taxon>Endopterygota</taxon>
        <taxon>Coleoptera</taxon>
        <taxon>Polyphaga</taxon>
        <taxon>Elateriformia</taxon>
        <taxon>Elateroidea</taxon>
        <taxon>Lampyridae</taxon>
        <taxon>Luciolinae</taxon>
        <taxon>Aquatica</taxon>
    </lineage>
</organism>
<comment type="caution">
    <text evidence="1">The sequence shown here is derived from an EMBL/GenBank/DDBJ whole genome shotgun (WGS) entry which is preliminary data.</text>
</comment>
<dbReference type="AlphaFoldDB" id="A0AAN7QJ29"/>
<evidence type="ECO:0008006" key="3">
    <source>
        <dbReference type="Google" id="ProtNLM"/>
    </source>
</evidence>
<reference evidence="2" key="1">
    <citation type="submission" date="2023-01" db="EMBL/GenBank/DDBJ databases">
        <title>Key to firefly adult light organ development and bioluminescence: homeobox transcription factors regulate luciferase expression and transportation to peroxisome.</title>
        <authorList>
            <person name="Fu X."/>
        </authorList>
    </citation>
    <scope>NUCLEOTIDE SEQUENCE [LARGE SCALE GENOMIC DNA]</scope>
</reference>
<proteinExistence type="predicted"/>
<accession>A0AAN7QJ29</accession>
<evidence type="ECO:0000313" key="2">
    <source>
        <dbReference type="Proteomes" id="UP001353858"/>
    </source>
</evidence>
<gene>
    <name evidence="1" type="ORF">RN001_008544</name>
</gene>